<evidence type="ECO:0000313" key="5">
    <source>
        <dbReference type="Proteomes" id="UP000502248"/>
    </source>
</evidence>
<dbReference type="GO" id="GO:0008206">
    <property type="term" value="P:bile acid metabolic process"/>
    <property type="evidence" value="ECO:0007669"/>
    <property type="project" value="UniProtKB-ARBA"/>
</dbReference>
<dbReference type="KEGG" id="cheb:HH215_06110"/>
<gene>
    <name evidence="4" type="ORF">HH215_06110</name>
</gene>
<dbReference type="PANTHER" id="PTHR42760:SF40">
    <property type="entry name" value="3-OXOACYL-[ACYL-CARRIER-PROTEIN] REDUCTASE, CHLOROPLASTIC"/>
    <property type="match status" value="1"/>
</dbReference>
<dbReference type="GO" id="GO:0030497">
    <property type="term" value="P:fatty acid elongation"/>
    <property type="evidence" value="ECO:0007669"/>
    <property type="project" value="TreeGrafter"/>
</dbReference>
<dbReference type="InterPro" id="IPR036291">
    <property type="entry name" value="NAD(P)-bd_dom_sf"/>
</dbReference>
<name>A0A7Z2VGU5_9BACL</name>
<dbReference type="PRINTS" id="PR00080">
    <property type="entry name" value="SDRFAMILY"/>
</dbReference>
<dbReference type="InterPro" id="IPR002347">
    <property type="entry name" value="SDR_fam"/>
</dbReference>
<dbReference type="FunFam" id="3.40.50.720:FF:000084">
    <property type="entry name" value="Short-chain dehydrogenase reductase"/>
    <property type="match status" value="1"/>
</dbReference>
<comment type="similarity">
    <text evidence="1">Belongs to the short-chain dehydrogenases/reductases (SDR) family.</text>
</comment>
<feature type="domain" description="Ketoreductase" evidence="3">
    <location>
        <begin position="6"/>
        <end position="185"/>
    </location>
</feature>
<dbReference type="PRINTS" id="PR00081">
    <property type="entry name" value="GDHRDH"/>
</dbReference>
<evidence type="ECO:0000259" key="3">
    <source>
        <dbReference type="SMART" id="SM00822"/>
    </source>
</evidence>
<proteinExistence type="inferred from homology"/>
<reference evidence="4 5" key="1">
    <citation type="submission" date="2020-04" db="EMBL/GenBank/DDBJ databases">
        <title>Genome sequencing of novel species.</title>
        <authorList>
            <person name="Heo J."/>
            <person name="Kim S.-J."/>
            <person name="Kim J.-S."/>
            <person name="Hong S.-B."/>
            <person name="Kwon S.-W."/>
        </authorList>
    </citation>
    <scope>NUCLEOTIDE SEQUENCE [LARGE SCALE GENOMIC DNA]</scope>
    <source>
        <strain evidence="4 5">MFER-1</strain>
    </source>
</reference>
<dbReference type="SMART" id="SM00822">
    <property type="entry name" value="PKS_KR"/>
    <property type="match status" value="1"/>
</dbReference>
<accession>A0A7Z2VGU5</accession>
<dbReference type="Proteomes" id="UP000502248">
    <property type="component" value="Chromosome"/>
</dbReference>
<dbReference type="InterPro" id="IPR057326">
    <property type="entry name" value="KR_dom"/>
</dbReference>
<dbReference type="Gene3D" id="3.40.50.720">
    <property type="entry name" value="NAD(P)-binding Rossmann-like Domain"/>
    <property type="match status" value="1"/>
</dbReference>
<dbReference type="AlphaFoldDB" id="A0A7Z2VGU5"/>
<dbReference type="PROSITE" id="PS00061">
    <property type="entry name" value="ADH_SHORT"/>
    <property type="match status" value="1"/>
</dbReference>
<sequence>MRLHGRTAIVTGAARSIGAAVAARYAAEGANVVIADIDVDEAERVAASIRALGGEAIAIGTDVSDKGQVERMVETTVRRFGTVDILVNNAGIDPRRDWLEMTGEEWDRVMGVNAKSQLFCAQAVFPHMRERGRGKIVNVSSVTFYTGQTGFVHYVASKGAIIGFTRALAREVGGHGITVNGIAPGAVLTETEGEDETDYDPIETEREMKGLQSIGRRQTAGDLEGAFVFLASEDSDFITGQTLNVNGGWILN</sequence>
<keyword evidence="5" id="KW-1185">Reference proteome</keyword>
<protein>
    <submittedName>
        <fullName evidence="4">3-oxoacyl-ACP reductase FabG</fullName>
    </submittedName>
</protein>
<dbReference type="NCBIfam" id="NF005559">
    <property type="entry name" value="PRK07231.1"/>
    <property type="match status" value="1"/>
</dbReference>
<evidence type="ECO:0000256" key="2">
    <source>
        <dbReference type="ARBA" id="ARBA00023002"/>
    </source>
</evidence>
<dbReference type="PANTHER" id="PTHR42760">
    <property type="entry name" value="SHORT-CHAIN DEHYDROGENASES/REDUCTASES FAMILY MEMBER"/>
    <property type="match status" value="1"/>
</dbReference>
<keyword evidence="2" id="KW-0560">Oxidoreductase</keyword>
<dbReference type="EMBL" id="CP051680">
    <property type="protein sequence ID" value="QJD82797.1"/>
    <property type="molecule type" value="Genomic_DNA"/>
</dbReference>
<organism evidence="4 5">
    <name type="scientific">Cohnella herbarum</name>
    <dbReference type="NCBI Taxonomy" id="2728023"/>
    <lineage>
        <taxon>Bacteria</taxon>
        <taxon>Bacillati</taxon>
        <taxon>Bacillota</taxon>
        <taxon>Bacilli</taxon>
        <taxon>Bacillales</taxon>
        <taxon>Paenibacillaceae</taxon>
        <taxon>Cohnella</taxon>
    </lineage>
</organism>
<dbReference type="GO" id="GO:0016616">
    <property type="term" value="F:oxidoreductase activity, acting on the CH-OH group of donors, NAD or NADP as acceptor"/>
    <property type="evidence" value="ECO:0007669"/>
    <property type="project" value="UniProtKB-ARBA"/>
</dbReference>
<evidence type="ECO:0000313" key="4">
    <source>
        <dbReference type="EMBL" id="QJD82797.1"/>
    </source>
</evidence>
<dbReference type="RefSeq" id="WP_169279093.1">
    <property type="nucleotide sequence ID" value="NZ_CP051680.1"/>
</dbReference>
<evidence type="ECO:0000256" key="1">
    <source>
        <dbReference type="ARBA" id="ARBA00006484"/>
    </source>
</evidence>
<dbReference type="Pfam" id="PF13561">
    <property type="entry name" value="adh_short_C2"/>
    <property type="match status" value="1"/>
</dbReference>
<dbReference type="SUPFAM" id="SSF51735">
    <property type="entry name" value="NAD(P)-binding Rossmann-fold domains"/>
    <property type="match status" value="1"/>
</dbReference>
<dbReference type="InterPro" id="IPR020904">
    <property type="entry name" value="Sc_DH/Rdtase_CS"/>
</dbReference>